<reference evidence="3" key="1">
    <citation type="submission" date="2025-08" db="UniProtKB">
        <authorList>
            <consortium name="RefSeq"/>
        </authorList>
    </citation>
    <scope>IDENTIFICATION</scope>
</reference>
<keyword evidence="1" id="KW-0175">Coiled coil</keyword>
<protein>
    <submittedName>
        <fullName evidence="3">Uncharacterized protein LOC112045794 isoform X2</fullName>
    </submittedName>
</protein>
<name>A0ABM3M2H3_BICAN</name>
<dbReference type="Proteomes" id="UP001652582">
    <property type="component" value="Chromosome 26"/>
</dbReference>
<evidence type="ECO:0000256" key="1">
    <source>
        <dbReference type="SAM" id="Coils"/>
    </source>
</evidence>
<keyword evidence="2" id="KW-1185">Reference proteome</keyword>
<accession>A0ABM3M2H3</accession>
<feature type="coiled-coil region" evidence="1">
    <location>
        <begin position="257"/>
        <end position="284"/>
    </location>
</feature>
<evidence type="ECO:0000313" key="3">
    <source>
        <dbReference type="RefSeq" id="XP_052745700.1"/>
    </source>
</evidence>
<feature type="coiled-coil region" evidence="1">
    <location>
        <begin position="339"/>
        <end position="400"/>
    </location>
</feature>
<organism evidence="2 3">
    <name type="scientific">Bicyclus anynana</name>
    <name type="common">Squinting bush brown butterfly</name>
    <dbReference type="NCBI Taxonomy" id="110368"/>
    <lineage>
        <taxon>Eukaryota</taxon>
        <taxon>Metazoa</taxon>
        <taxon>Ecdysozoa</taxon>
        <taxon>Arthropoda</taxon>
        <taxon>Hexapoda</taxon>
        <taxon>Insecta</taxon>
        <taxon>Pterygota</taxon>
        <taxon>Neoptera</taxon>
        <taxon>Endopterygota</taxon>
        <taxon>Lepidoptera</taxon>
        <taxon>Glossata</taxon>
        <taxon>Ditrysia</taxon>
        <taxon>Papilionoidea</taxon>
        <taxon>Nymphalidae</taxon>
        <taxon>Satyrinae</taxon>
        <taxon>Satyrini</taxon>
        <taxon>Mycalesina</taxon>
        <taxon>Bicyclus</taxon>
    </lineage>
</organism>
<proteinExistence type="predicted"/>
<sequence>MALFMKQDFHPPLLSRKWIAMKFRPNMLIYSRENIIAVLESGLLFREDSVEVEQEAPEAAVAWRHAGGTGGGWLTMGERNVAVLAIVALLLASPPKNLQRWSLAKLAAYALAPLGVRAAHRSRCRGSLRALLALLRDYTALVRRATACCREYAALHATLESVTSAVESMHAMLRRQQSELLLLMCRASSALLGNVPWLRGDVTYEHHTDTLMKIHHAFLVVQSTLLKHIALAHLMPTAHTLKQIYKNHNERLYWIHNVLIEHLMQEFKENYESLERMYRLLKNYGTKDCDSALKKPGSAINDTWLYSDVHTGVARSCLELKMALDKCSHLDMFLDACALNKQELDLDVLDRDIDEVIDAITKCLSTAQNSQIRLKKMLNKVRIEEEIQRVEEETEVAIVKIDDAEPEIRDEVFYCVKTDDDAVTNPVGDVTTGPGKKERETSKIVLTELKRKLVKREDLMIERERQALAKTMPELDKIPEFPRQIPVEFTDRKGLITKLDTKKIRTVRLCKKYKISRRRYQKKCQKNNKYHIEIENYMNDSDLPKDVLEANIKLNIKSVYLSITKVKCGNIITIWRKYDSVIHSDNGNELVASSFSECSSAVEDSTESKNIDNIVRQKKVSHSNDFKFSKRDLELSPSSSDTDFENFHNERAALLDDIRRHRVARKKNVPAKRPATDNVDESLRPIEYSFGTGMAMASVLQVNNKPKIPYMLQEEVFIGDGEVSNDSGNDEDA</sequence>
<evidence type="ECO:0000313" key="2">
    <source>
        <dbReference type="Proteomes" id="UP001652582"/>
    </source>
</evidence>
<dbReference type="GeneID" id="112045794"/>
<dbReference type="RefSeq" id="XP_052745700.1">
    <property type="nucleotide sequence ID" value="XM_052889740.1"/>
</dbReference>
<gene>
    <name evidence="3" type="primary">LOC112045794</name>
</gene>